<accession>A0A5E5BY20</accession>
<protein>
    <submittedName>
        <fullName evidence="2">Uncharacterized protein</fullName>
    </submittedName>
</protein>
<evidence type="ECO:0000313" key="2">
    <source>
        <dbReference type="EMBL" id="VVE90297.1"/>
    </source>
</evidence>
<evidence type="ECO:0000256" key="1">
    <source>
        <dbReference type="SAM" id="Phobius"/>
    </source>
</evidence>
<feature type="transmembrane region" description="Helical" evidence="1">
    <location>
        <begin position="200"/>
        <end position="221"/>
    </location>
</feature>
<keyword evidence="3" id="KW-1185">Reference proteome</keyword>
<keyword evidence="1" id="KW-0812">Transmembrane</keyword>
<dbReference type="EMBL" id="CABPST010000015">
    <property type="protein sequence ID" value="VVE90297.1"/>
    <property type="molecule type" value="Genomic_DNA"/>
</dbReference>
<feature type="transmembrane region" description="Helical" evidence="1">
    <location>
        <begin position="38"/>
        <end position="57"/>
    </location>
</feature>
<dbReference type="RefSeq" id="WP_150561451.1">
    <property type="nucleotide sequence ID" value="NZ_CABPST010000015.1"/>
</dbReference>
<dbReference type="OrthoDB" id="8970698at2"/>
<organism evidence="2 3">
    <name type="scientific">Pandoraea bronchicola</name>
    <dbReference type="NCBI Taxonomy" id="2508287"/>
    <lineage>
        <taxon>Bacteria</taxon>
        <taxon>Pseudomonadati</taxon>
        <taxon>Pseudomonadota</taxon>
        <taxon>Betaproteobacteria</taxon>
        <taxon>Burkholderiales</taxon>
        <taxon>Burkholderiaceae</taxon>
        <taxon>Pandoraea</taxon>
    </lineage>
</organism>
<dbReference type="Proteomes" id="UP000382040">
    <property type="component" value="Unassembled WGS sequence"/>
</dbReference>
<keyword evidence="1" id="KW-1133">Transmembrane helix</keyword>
<dbReference type="AlphaFoldDB" id="A0A5E5BY20"/>
<reference evidence="2 3" key="1">
    <citation type="submission" date="2019-08" db="EMBL/GenBank/DDBJ databases">
        <authorList>
            <person name="Peeters C."/>
        </authorList>
    </citation>
    <scope>NUCLEOTIDE SEQUENCE [LARGE SCALE GENOMIC DNA]</scope>
    <source>
        <strain evidence="2 3">LMG 20603</strain>
    </source>
</reference>
<gene>
    <name evidence="2" type="ORF">PBR20603_04279</name>
</gene>
<sequence>MPTRIIATLLAIAATITAACLSIQSGMQRGGLPVERALWVAVGVVLVISAHLLPALCRPLGWRFRAVGALIWIGCVAATCYGHAVFFITSARHAGEIRAASIPVVTPQGRDLAAIARDRADAIARLARANARRCAEPCPSLTAERTALAAKLEAIDVEHAEAARDRAAQDRAAIDRAAAQSDPVTGPLSAFGWSAGRADLFASLAFALVLEAVACFAWLLALRPAAVTRAAETPAHQGSNAVTVTPVAAVTQPSHDQKPAVTAPPEPLTVPDDVARILDAIAAGDVRPTVTEIRKYLGCSQTRAAIVRRSVEAATALKETMHANPHTGVHC</sequence>
<proteinExistence type="predicted"/>
<feature type="transmembrane region" description="Helical" evidence="1">
    <location>
        <begin position="69"/>
        <end position="88"/>
    </location>
</feature>
<dbReference type="PROSITE" id="PS51257">
    <property type="entry name" value="PROKAR_LIPOPROTEIN"/>
    <property type="match status" value="1"/>
</dbReference>
<keyword evidence="1" id="KW-0472">Membrane</keyword>
<name>A0A5E5BY20_9BURK</name>
<evidence type="ECO:0000313" key="3">
    <source>
        <dbReference type="Proteomes" id="UP000382040"/>
    </source>
</evidence>